<sequence length="502" mass="55809">MNSLGPNRRSWSTLTHTQEASTIKNSHRNHIGASSSAAPPASPAHKSKQYTSNSSLRKLHLRHIPLFLFSFISFIYIYMIHLPSTQHDRNGTTPKLKAPQHAIIPPPKVAATTVEAAAAPSKQDPELIHVIQTRFMQHQPNLLSLGQARLELFQTFCLPSLKSQVNKNFLWIIRTDPDLHPSLRDQLVKLLDGKDNYVLLGSNYNPEGFGRDGDLSLGEYLREDSHGKKETSATVLSGNITLIEEAFAKSSQGAIVLETRLDADDGLHRDFVKTVQSEARHLADEKEGLWRIWCINYNVEWHPLDPFPDGEVKNRTGDEGYLVMYSDPNICVTPGLTFGYGKGASRSNIGARLRHDEIVRKITPCTPDAENKGTKENAINTGCFSRLSKLSPGAIRSRTTTSAGMDNVVTGDESHDKMNKLSYIRKNKSLTEKFNKQYYAQDKLWSGMNIVFKISQEQAATARKFIVGNMQKIAEDNLKGQCTAGHSCKNGTQSVLKSIASS</sequence>
<feature type="region of interest" description="Disordered" evidence="1">
    <location>
        <begin position="1"/>
        <end position="50"/>
    </location>
</feature>
<evidence type="ECO:0000313" key="4">
    <source>
        <dbReference type="Proteomes" id="UP001530400"/>
    </source>
</evidence>
<evidence type="ECO:0000256" key="1">
    <source>
        <dbReference type="SAM" id="MobiDB-lite"/>
    </source>
</evidence>
<keyword evidence="2" id="KW-0472">Membrane</keyword>
<organism evidence="3 4">
    <name type="scientific">Cyclotella atomus</name>
    <dbReference type="NCBI Taxonomy" id="382360"/>
    <lineage>
        <taxon>Eukaryota</taxon>
        <taxon>Sar</taxon>
        <taxon>Stramenopiles</taxon>
        <taxon>Ochrophyta</taxon>
        <taxon>Bacillariophyta</taxon>
        <taxon>Coscinodiscophyceae</taxon>
        <taxon>Thalassiosirophycidae</taxon>
        <taxon>Stephanodiscales</taxon>
        <taxon>Stephanodiscaceae</taxon>
        <taxon>Cyclotella</taxon>
    </lineage>
</organism>
<dbReference type="Proteomes" id="UP001530400">
    <property type="component" value="Unassembled WGS sequence"/>
</dbReference>
<feature type="transmembrane region" description="Helical" evidence="2">
    <location>
        <begin position="64"/>
        <end position="82"/>
    </location>
</feature>
<gene>
    <name evidence="3" type="ORF">ACHAWO_014014</name>
</gene>
<accession>A0ABD3QDY7</accession>
<dbReference type="EMBL" id="JALLPJ020000212">
    <property type="protein sequence ID" value="KAL3798605.1"/>
    <property type="molecule type" value="Genomic_DNA"/>
</dbReference>
<comment type="caution">
    <text evidence="3">The sequence shown here is derived from an EMBL/GenBank/DDBJ whole genome shotgun (WGS) entry which is preliminary data.</text>
</comment>
<dbReference type="InterPro" id="IPR021466">
    <property type="entry name" value="Put_rhamnosyl_transferase"/>
</dbReference>
<keyword evidence="2" id="KW-0812">Transmembrane</keyword>
<keyword evidence="2" id="KW-1133">Transmembrane helix</keyword>
<dbReference type="AlphaFoldDB" id="A0ABD3QDY7"/>
<protein>
    <submittedName>
        <fullName evidence="3">Uncharacterized protein</fullName>
    </submittedName>
</protein>
<feature type="compositionally biased region" description="Polar residues" evidence="1">
    <location>
        <begin position="1"/>
        <end position="24"/>
    </location>
</feature>
<dbReference type="Pfam" id="PF11316">
    <property type="entry name" value="Rhamno_transf"/>
    <property type="match status" value="1"/>
</dbReference>
<name>A0ABD3QDY7_9STRA</name>
<evidence type="ECO:0000256" key="2">
    <source>
        <dbReference type="SAM" id="Phobius"/>
    </source>
</evidence>
<reference evidence="3 4" key="1">
    <citation type="submission" date="2024-10" db="EMBL/GenBank/DDBJ databases">
        <title>Updated reference genomes for cyclostephanoid diatoms.</title>
        <authorList>
            <person name="Roberts W.R."/>
            <person name="Alverson A.J."/>
        </authorList>
    </citation>
    <scope>NUCLEOTIDE SEQUENCE [LARGE SCALE GENOMIC DNA]</scope>
    <source>
        <strain evidence="3 4">AJA010-31</strain>
    </source>
</reference>
<keyword evidence="4" id="KW-1185">Reference proteome</keyword>
<proteinExistence type="predicted"/>
<evidence type="ECO:0000313" key="3">
    <source>
        <dbReference type="EMBL" id="KAL3798605.1"/>
    </source>
</evidence>